<keyword evidence="9" id="KW-0732">Signal</keyword>
<reference evidence="10 11" key="1">
    <citation type="journal article" date="2009" name="Appl. Environ. Microbiol.">
        <title>Three genomes from the phylum Acidobacteria provide insight into the lifestyles of these microorganisms in soils.</title>
        <authorList>
            <person name="Ward N.L."/>
            <person name="Challacombe J.F."/>
            <person name="Janssen P.H."/>
            <person name="Henrissat B."/>
            <person name="Coutinho P.M."/>
            <person name="Wu M."/>
            <person name="Xie G."/>
            <person name="Haft D.H."/>
            <person name="Sait M."/>
            <person name="Badger J."/>
            <person name="Barabote R.D."/>
            <person name="Bradley B."/>
            <person name="Brettin T.S."/>
            <person name="Brinkac L.M."/>
            <person name="Bruce D."/>
            <person name="Creasy T."/>
            <person name="Daugherty S.C."/>
            <person name="Davidsen T.M."/>
            <person name="DeBoy R.T."/>
            <person name="Detter J.C."/>
            <person name="Dodson R.J."/>
            <person name="Durkin A.S."/>
            <person name="Ganapathy A."/>
            <person name="Gwinn-Giglio M."/>
            <person name="Han C.S."/>
            <person name="Khouri H."/>
            <person name="Kiss H."/>
            <person name="Kothari S.P."/>
            <person name="Madupu R."/>
            <person name="Nelson K.E."/>
            <person name="Nelson W.C."/>
            <person name="Paulsen I."/>
            <person name="Penn K."/>
            <person name="Ren Q."/>
            <person name="Rosovitz M.J."/>
            <person name="Selengut J.D."/>
            <person name="Shrivastava S."/>
            <person name="Sullivan S.A."/>
            <person name="Tapia R."/>
            <person name="Thompson L.S."/>
            <person name="Watkins K.L."/>
            <person name="Yang Q."/>
            <person name="Yu C."/>
            <person name="Zafar N."/>
            <person name="Zhou L."/>
            <person name="Kuske C.R."/>
        </authorList>
    </citation>
    <scope>NUCLEOTIDE SEQUENCE [LARGE SCALE GENOMIC DNA]</scope>
    <source>
        <strain evidence="11">ATCC 51196 / DSM 11244 / BCRC 80197 / JCM 7670 / NBRC 15755 / NCIMB 13165 / 161</strain>
    </source>
</reference>
<evidence type="ECO:0000256" key="5">
    <source>
        <dbReference type="ARBA" id="ARBA00022692"/>
    </source>
</evidence>
<protein>
    <submittedName>
        <fullName evidence="10">Outer membrane efflux protein</fullName>
    </submittedName>
</protein>
<accession>C1F1W0</accession>
<feature type="compositionally biased region" description="Low complexity" evidence="8">
    <location>
        <begin position="179"/>
        <end position="192"/>
    </location>
</feature>
<evidence type="ECO:0000256" key="7">
    <source>
        <dbReference type="ARBA" id="ARBA00023237"/>
    </source>
</evidence>
<dbReference type="GO" id="GO:0015288">
    <property type="term" value="F:porin activity"/>
    <property type="evidence" value="ECO:0007669"/>
    <property type="project" value="TreeGrafter"/>
</dbReference>
<dbReference type="HOGENOM" id="CLU_022604_0_0_0"/>
<evidence type="ECO:0000256" key="3">
    <source>
        <dbReference type="ARBA" id="ARBA00022448"/>
    </source>
</evidence>
<dbReference type="AlphaFoldDB" id="C1F1W0"/>
<sequence>MKFFSPFARLLVPVSISALLLLPAATVAQTASPAGPANSTHAVPSAPQPAQQPAAKATTIEQQIHENAVGHYALPRDSFHVEEPHSHNPFAAYMPSTVPPLDLSNSPRLKSLEINGKLYLSLREAIALAIENNLDLAYFRYNLPIARTDLARTKAGGVANGVNVGVRQNTPGGNGQSFGSGNSAGSAGSSAGSAGASAGGAGGIVTSTLGEGSAVHSYDPQLSAVGFVDHTKTQLTNIVTTGTPVFDQNTVEGEAEYRQYFPLGTNIQFDYQGLRQTTNSLYNATNPTLESAFQFYVYQPVLQGFGLATNDRYIHIAKKNMQLTNLGFRAQVIATVTQVEDIYWDLANAYEDEQVKENALQFAQKTLDDDRKQLKLQAIPEMQVLKDESDVAAREGDLTVARANLRLNELLIKNALTKTISDPKLVEMPVVPLTLETPSDPNADRPIDALIKEAEKNRPDVTMDQLAMEIAQRSLKSIRNELLPSLSLYGEYAGVGNAGQPNPNCAGCETVPLPNSYGGSLQNAFNYSSPEYQAGFQLNITLRNRIAKADQFRAVLEYRQRQLAFEEQKKSILFDVRNSQYALRQAEARVTAAQQARDLAQKTFAITEQEQKLGAKSSYDTLAAQDALAVAQSALYDAQAAYAKAQVDIDRATGETLDQVDISIDDARLGVVHNIQP</sequence>
<feature type="compositionally biased region" description="Polar residues" evidence="8">
    <location>
        <begin position="31"/>
        <end position="42"/>
    </location>
</feature>
<feature type="region of interest" description="Disordered" evidence="8">
    <location>
        <begin position="166"/>
        <end position="192"/>
    </location>
</feature>
<keyword evidence="11" id="KW-1185">Reference proteome</keyword>
<keyword evidence="6" id="KW-0472">Membrane</keyword>
<dbReference type="InterPro" id="IPR051906">
    <property type="entry name" value="TolC-like"/>
</dbReference>
<evidence type="ECO:0000313" key="10">
    <source>
        <dbReference type="EMBL" id="ACO32088.1"/>
    </source>
</evidence>
<keyword evidence="3" id="KW-0813">Transport</keyword>
<dbReference type="KEGG" id="aca:ACP_2505"/>
<dbReference type="PANTHER" id="PTHR30026">
    <property type="entry name" value="OUTER MEMBRANE PROTEIN TOLC"/>
    <property type="match status" value="1"/>
</dbReference>
<feature type="signal peptide" evidence="9">
    <location>
        <begin position="1"/>
        <end position="30"/>
    </location>
</feature>
<dbReference type="eggNOG" id="COG1538">
    <property type="taxonomic scope" value="Bacteria"/>
</dbReference>
<feature type="region of interest" description="Disordered" evidence="8">
    <location>
        <begin position="31"/>
        <end position="57"/>
    </location>
</feature>
<keyword evidence="4" id="KW-1134">Transmembrane beta strand</keyword>
<evidence type="ECO:0000256" key="9">
    <source>
        <dbReference type="SAM" id="SignalP"/>
    </source>
</evidence>
<comment type="subcellular location">
    <subcellularLocation>
        <location evidence="1">Cell outer membrane</location>
    </subcellularLocation>
</comment>
<dbReference type="GO" id="GO:0015562">
    <property type="term" value="F:efflux transmembrane transporter activity"/>
    <property type="evidence" value="ECO:0007669"/>
    <property type="project" value="InterPro"/>
</dbReference>
<dbReference type="Gene3D" id="1.20.1600.10">
    <property type="entry name" value="Outer membrane efflux proteins (OEP)"/>
    <property type="match status" value="1"/>
</dbReference>
<dbReference type="EMBL" id="CP001472">
    <property type="protein sequence ID" value="ACO32088.1"/>
    <property type="molecule type" value="Genomic_DNA"/>
</dbReference>
<gene>
    <name evidence="10" type="ordered locus">ACP_2505</name>
</gene>
<dbReference type="Pfam" id="PF02321">
    <property type="entry name" value="OEP"/>
    <property type="match status" value="1"/>
</dbReference>
<feature type="chain" id="PRO_5002909223" evidence="9">
    <location>
        <begin position="31"/>
        <end position="677"/>
    </location>
</feature>
<organism evidence="10 11">
    <name type="scientific">Acidobacterium capsulatum (strain ATCC 51196 / DSM 11244 / BCRC 80197 / JCM 7670 / NBRC 15755 / NCIMB 13165 / 161)</name>
    <dbReference type="NCBI Taxonomy" id="240015"/>
    <lineage>
        <taxon>Bacteria</taxon>
        <taxon>Pseudomonadati</taxon>
        <taxon>Acidobacteriota</taxon>
        <taxon>Terriglobia</taxon>
        <taxon>Terriglobales</taxon>
        <taxon>Acidobacteriaceae</taxon>
        <taxon>Acidobacterium</taxon>
    </lineage>
</organism>
<comment type="similarity">
    <text evidence="2">Belongs to the outer membrane factor (OMF) (TC 1.B.17) family.</text>
</comment>
<proteinExistence type="inferred from homology"/>
<evidence type="ECO:0000256" key="4">
    <source>
        <dbReference type="ARBA" id="ARBA00022452"/>
    </source>
</evidence>
<name>C1F1W0_ACIC5</name>
<keyword evidence="7" id="KW-0998">Cell outer membrane</keyword>
<dbReference type="PANTHER" id="PTHR30026:SF23">
    <property type="entry name" value="TO APRF-PUTATIVE OUTER MEMBRANE EFFLUX PROTEIN OR SECRETED ALKALINE PHOSPHATASE-RELATED"/>
    <property type="match status" value="1"/>
</dbReference>
<dbReference type="RefSeq" id="WP_015897581.1">
    <property type="nucleotide sequence ID" value="NC_012483.1"/>
</dbReference>
<dbReference type="Proteomes" id="UP000002207">
    <property type="component" value="Chromosome"/>
</dbReference>
<dbReference type="SUPFAM" id="SSF56954">
    <property type="entry name" value="Outer membrane efflux proteins (OEP)"/>
    <property type="match status" value="1"/>
</dbReference>
<keyword evidence="5" id="KW-0812">Transmembrane</keyword>
<dbReference type="STRING" id="240015.ACP_2505"/>
<dbReference type="InterPro" id="IPR003423">
    <property type="entry name" value="OMP_efflux"/>
</dbReference>
<evidence type="ECO:0000256" key="8">
    <source>
        <dbReference type="SAM" id="MobiDB-lite"/>
    </source>
</evidence>
<evidence type="ECO:0000313" key="11">
    <source>
        <dbReference type="Proteomes" id="UP000002207"/>
    </source>
</evidence>
<evidence type="ECO:0000256" key="6">
    <source>
        <dbReference type="ARBA" id="ARBA00023136"/>
    </source>
</evidence>
<evidence type="ECO:0000256" key="1">
    <source>
        <dbReference type="ARBA" id="ARBA00004442"/>
    </source>
</evidence>
<dbReference type="GO" id="GO:0009279">
    <property type="term" value="C:cell outer membrane"/>
    <property type="evidence" value="ECO:0007669"/>
    <property type="project" value="UniProtKB-SubCell"/>
</dbReference>
<evidence type="ECO:0000256" key="2">
    <source>
        <dbReference type="ARBA" id="ARBA00007613"/>
    </source>
</evidence>
<dbReference type="GO" id="GO:1990281">
    <property type="term" value="C:efflux pump complex"/>
    <property type="evidence" value="ECO:0007669"/>
    <property type="project" value="TreeGrafter"/>
</dbReference>
<dbReference type="InParanoid" id="C1F1W0"/>